<evidence type="ECO:0000313" key="2">
    <source>
        <dbReference type="EMBL" id="SMG39608.1"/>
    </source>
</evidence>
<sequence>MKKFFITTLMAIAFADMSFAQTNTEAEATVEKHQFAYNLLTNVSYEKSIGKKTTLRLSGPIAGGVLYRSSSITINDYHYEESEWGYAIRPALDVQVRHYYDLNKRLRKGKKVAHNSGNYIAGVVAAGGPSILQSDNVYVPDFSLVLGAMWGIQRNYGERFMMNVGFGPGVSFYDGINEFTFVGGVTLGFRLGK</sequence>
<feature type="signal peptide" evidence="1">
    <location>
        <begin position="1"/>
        <end position="20"/>
    </location>
</feature>
<dbReference type="EMBL" id="FXAU01000005">
    <property type="protein sequence ID" value="SMG39608.1"/>
    <property type="molecule type" value="Genomic_DNA"/>
</dbReference>
<evidence type="ECO:0000256" key="1">
    <source>
        <dbReference type="SAM" id="SignalP"/>
    </source>
</evidence>
<evidence type="ECO:0000313" key="3">
    <source>
        <dbReference type="Proteomes" id="UP000192980"/>
    </source>
</evidence>
<gene>
    <name evidence="2" type="ORF">SAMN05660862_2804</name>
</gene>
<protein>
    <recommendedName>
        <fullName evidence="4">Outer membrane protein beta-barrel domain-containing protein</fullName>
    </recommendedName>
</protein>
<evidence type="ECO:0008006" key="4">
    <source>
        <dbReference type="Google" id="ProtNLM"/>
    </source>
</evidence>
<organism evidence="2 3">
    <name type="scientific">Sphingobacterium psychroaquaticum</name>
    <dbReference type="NCBI Taxonomy" id="561061"/>
    <lineage>
        <taxon>Bacteria</taxon>
        <taxon>Pseudomonadati</taxon>
        <taxon>Bacteroidota</taxon>
        <taxon>Sphingobacteriia</taxon>
        <taxon>Sphingobacteriales</taxon>
        <taxon>Sphingobacteriaceae</taxon>
        <taxon>Sphingobacterium</taxon>
    </lineage>
</organism>
<dbReference type="STRING" id="561061.SAMN05660862_2804"/>
<dbReference type="OrthoDB" id="883248at2"/>
<feature type="chain" id="PRO_5010882609" description="Outer membrane protein beta-barrel domain-containing protein" evidence="1">
    <location>
        <begin position="21"/>
        <end position="193"/>
    </location>
</feature>
<dbReference type="Proteomes" id="UP000192980">
    <property type="component" value="Unassembled WGS sequence"/>
</dbReference>
<proteinExistence type="predicted"/>
<reference evidence="2 3" key="1">
    <citation type="submission" date="2017-04" db="EMBL/GenBank/DDBJ databases">
        <authorList>
            <person name="Afonso C.L."/>
            <person name="Miller P.J."/>
            <person name="Scott M.A."/>
            <person name="Spackman E."/>
            <person name="Goraichik I."/>
            <person name="Dimitrov K.M."/>
            <person name="Suarez D.L."/>
            <person name="Swayne D.E."/>
        </authorList>
    </citation>
    <scope>NUCLEOTIDE SEQUENCE [LARGE SCALE GENOMIC DNA]</scope>
    <source>
        <strain evidence="2 3">DSM 22418</strain>
    </source>
</reference>
<name>A0A1X7KF99_9SPHI</name>
<keyword evidence="3" id="KW-1185">Reference proteome</keyword>
<keyword evidence="1" id="KW-0732">Signal</keyword>
<dbReference type="AlphaFoldDB" id="A0A1X7KF99"/>
<dbReference type="RefSeq" id="WP_085473527.1">
    <property type="nucleotide sequence ID" value="NZ_FXAU01000005.1"/>
</dbReference>
<accession>A0A1X7KF99</accession>